<dbReference type="OrthoDB" id="3684496at2"/>
<dbReference type="GO" id="GO:1901135">
    <property type="term" value="P:carbohydrate derivative metabolic process"/>
    <property type="evidence" value="ECO:0007669"/>
    <property type="project" value="InterPro"/>
</dbReference>
<feature type="domain" description="HTH rpiR-type" evidence="4">
    <location>
        <begin position="1"/>
        <end position="77"/>
    </location>
</feature>
<dbReference type="STRING" id="1117647.M5M_07525"/>
<accession>K4KI65</accession>
<dbReference type="AlphaFoldDB" id="K4KI65"/>
<organism evidence="6 7">
    <name type="scientific">Simiduia agarivorans (strain DSM 21679 / JCM 13881 / BCRC 17597 / SA1)</name>
    <dbReference type="NCBI Taxonomy" id="1117647"/>
    <lineage>
        <taxon>Bacteria</taxon>
        <taxon>Pseudomonadati</taxon>
        <taxon>Pseudomonadota</taxon>
        <taxon>Gammaproteobacteria</taxon>
        <taxon>Cellvibrionales</taxon>
        <taxon>Cellvibrionaceae</taxon>
        <taxon>Simiduia</taxon>
    </lineage>
</organism>
<protein>
    <submittedName>
        <fullName evidence="6">RpiR family transcriptional regulator</fullName>
    </submittedName>
</protein>
<dbReference type="InterPro" id="IPR046348">
    <property type="entry name" value="SIS_dom_sf"/>
</dbReference>
<dbReference type="RefSeq" id="WP_015046869.1">
    <property type="nucleotide sequence ID" value="NC_018868.3"/>
</dbReference>
<dbReference type="InterPro" id="IPR047640">
    <property type="entry name" value="RpiR-like"/>
</dbReference>
<dbReference type="KEGG" id="saga:M5M_07525"/>
<dbReference type="EMBL" id="CP003746">
    <property type="protein sequence ID" value="AFU98696.1"/>
    <property type="molecule type" value="Genomic_DNA"/>
</dbReference>
<dbReference type="GO" id="GO:0097367">
    <property type="term" value="F:carbohydrate derivative binding"/>
    <property type="evidence" value="ECO:0007669"/>
    <property type="project" value="InterPro"/>
</dbReference>
<keyword evidence="3" id="KW-0804">Transcription</keyword>
<dbReference type="InterPro" id="IPR036388">
    <property type="entry name" value="WH-like_DNA-bd_sf"/>
</dbReference>
<evidence type="ECO:0000256" key="2">
    <source>
        <dbReference type="ARBA" id="ARBA00023125"/>
    </source>
</evidence>
<dbReference type="Pfam" id="PF01380">
    <property type="entry name" value="SIS"/>
    <property type="match status" value="1"/>
</dbReference>
<dbReference type="InterPro" id="IPR035472">
    <property type="entry name" value="RpiR-like_SIS"/>
</dbReference>
<dbReference type="GO" id="GO:0003700">
    <property type="term" value="F:DNA-binding transcription factor activity"/>
    <property type="evidence" value="ECO:0007669"/>
    <property type="project" value="InterPro"/>
</dbReference>
<reference evidence="6 7" key="1">
    <citation type="journal article" date="2013" name="Genome Announc.">
        <title>Complete genome sequence of Simiduia agarivorans SA1(T), a marine bacterium able to degrade a variety of polysaccharides.</title>
        <authorList>
            <person name="Lin S.Y."/>
            <person name="Shieh W.Y."/>
            <person name="Chen J.S."/>
            <person name="Tang S.L."/>
        </authorList>
    </citation>
    <scope>NUCLEOTIDE SEQUENCE [LARGE SCALE GENOMIC DNA]</scope>
    <source>
        <strain evidence="7">DSM 21679 / JCM 13881 / BCRC 17597 / SA1</strain>
    </source>
</reference>
<dbReference type="Proteomes" id="UP000000466">
    <property type="component" value="Chromosome"/>
</dbReference>
<evidence type="ECO:0000259" key="4">
    <source>
        <dbReference type="PROSITE" id="PS51071"/>
    </source>
</evidence>
<dbReference type="InterPro" id="IPR001347">
    <property type="entry name" value="SIS_dom"/>
</dbReference>
<dbReference type="HOGENOM" id="CLU_055769_0_2_6"/>
<evidence type="ECO:0000313" key="7">
    <source>
        <dbReference type="Proteomes" id="UP000000466"/>
    </source>
</evidence>
<sequence length="282" mass="30486">MGSIAKIRAMRDAMSSHERRIANYLLEHVASVRDHSSKTLAESIGVSQSSVVKFSQKLGYKGYSELKLALTESVARSAALPKAIHGDISADDDLDTVAHKLIARKTASLNESFRVNSQDTLLAAIDQLASAQRIVMAGVGASSLVARDFAYKLMKLGKSVLVESDAHIQVANAATLHRGDLVFAISESGTTQDVLRVAETGLAQGAEVISLTRYSRNPLADMANTNLFCMAEEAGVRSSSILARTAQHMITDLLFILMSQRDAHASELFERSRKAVEDLRGK</sequence>
<keyword evidence="1" id="KW-0805">Transcription regulation</keyword>
<dbReference type="eggNOG" id="COG1737">
    <property type="taxonomic scope" value="Bacteria"/>
</dbReference>
<dbReference type="Pfam" id="PF01418">
    <property type="entry name" value="HTH_6"/>
    <property type="match status" value="1"/>
</dbReference>
<dbReference type="PROSITE" id="PS51464">
    <property type="entry name" value="SIS"/>
    <property type="match status" value="1"/>
</dbReference>
<dbReference type="GO" id="GO:0003677">
    <property type="term" value="F:DNA binding"/>
    <property type="evidence" value="ECO:0007669"/>
    <property type="project" value="UniProtKB-KW"/>
</dbReference>
<evidence type="ECO:0000256" key="3">
    <source>
        <dbReference type="ARBA" id="ARBA00023163"/>
    </source>
</evidence>
<keyword evidence="2" id="KW-0238">DNA-binding</keyword>
<evidence type="ECO:0000313" key="6">
    <source>
        <dbReference type="EMBL" id="AFU98696.1"/>
    </source>
</evidence>
<evidence type="ECO:0000256" key="1">
    <source>
        <dbReference type="ARBA" id="ARBA00023015"/>
    </source>
</evidence>
<dbReference type="InterPro" id="IPR000281">
    <property type="entry name" value="HTH_RpiR"/>
</dbReference>
<proteinExistence type="predicted"/>
<keyword evidence="7" id="KW-1185">Reference proteome</keyword>
<dbReference type="PANTHER" id="PTHR30514:SF17">
    <property type="entry name" value="HTH-TYPE TRANSCRIPTIONAL REGULATOR MURR"/>
    <property type="match status" value="1"/>
</dbReference>
<dbReference type="SUPFAM" id="SSF53697">
    <property type="entry name" value="SIS domain"/>
    <property type="match status" value="1"/>
</dbReference>
<dbReference type="CDD" id="cd05013">
    <property type="entry name" value="SIS_RpiR"/>
    <property type="match status" value="1"/>
</dbReference>
<evidence type="ECO:0000259" key="5">
    <source>
        <dbReference type="PROSITE" id="PS51464"/>
    </source>
</evidence>
<name>K4KI65_SIMAS</name>
<dbReference type="SUPFAM" id="SSF46689">
    <property type="entry name" value="Homeodomain-like"/>
    <property type="match status" value="1"/>
</dbReference>
<dbReference type="PROSITE" id="PS51071">
    <property type="entry name" value="HTH_RPIR"/>
    <property type="match status" value="1"/>
</dbReference>
<dbReference type="Gene3D" id="3.40.50.10490">
    <property type="entry name" value="Glucose-6-phosphate isomerase like protein, domain 1"/>
    <property type="match status" value="1"/>
</dbReference>
<feature type="domain" description="SIS" evidence="5">
    <location>
        <begin position="124"/>
        <end position="264"/>
    </location>
</feature>
<dbReference type="InterPro" id="IPR009057">
    <property type="entry name" value="Homeodomain-like_sf"/>
</dbReference>
<dbReference type="Gene3D" id="1.10.10.10">
    <property type="entry name" value="Winged helix-like DNA-binding domain superfamily/Winged helix DNA-binding domain"/>
    <property type="match status" value="1"/>
</dbReference>
<gene>
    <name evidence="6" type="ordered locus">M5M_07525</name>
</gene>
<dbReference type="PANTHER" id="PTHR30514">
    <property type="entry name" value="GLUCOKINASE"/>
    <property type="match status" value="1"/>
</dbReference>